<keyword evidence="1" id="KW-1185">Reference proteome</keyword>
<name>A0A1I7WT89_HETBA</name>
<proteinExistence type="predicted"/>
<evidence type="ECO:0000313" key="2">
    <source>
        <dbReference type="WBParaSite" id="Hba_08377"/>
    </source>
</evidence>
<dbReference type="AlphaFoldDB" id="A0A1I7WT89"/>
<reference evidence="2" key="1">
    <citation type="submission" date="2016-11" db="UniProtKB">
        <authorList>
            <consortium name="WormBaseParasite"/>
        </authorList>
    </citation>
    <scope>IDENTIFICATION</scope>
</reference>
<dbReference type="Proteomes" id="UP000095283">
    <property type="component" value="Unplaced"/>
</dbReference>
<dbReference type="WBParaSite" id="Hba_08377">
    <property type="protein sequence ID" value="Hba_08377"/>
    <property type="gene ID" value="Hba_08377"/>
</dbReference>
<protein>
    <submittedName>
        <fullName evidence="2">Uncharacterized protein</fullName>
    </submittedName>
</protein>
<organism evidence="1 2">
    <name type="scientific">Heterorhabditis bacteriophora</name>
    <name type="common">Entomopathogenic nematode worm</name>
    <dbReference type="NCBI Taxonomy" id="37862"/>
    <lineage>
        <taxon>Eukaryota</taxon>
        <taxon>Metazoa</taxon>
        <taxon>Ecdysozoa</taxon>
        <taxon>Nematoda</taxon>
        <taxon>Chromadorea</taxon>
        <taxon>Rhabditida</taxon>
        <taxon>Rhabditina</taxon>
        <taxon>Rhabditomorpha</taxon>
        <taxon>Strongyloidea</taxon>
        <taxon>Heterorhabditidae</taxon>
        <taxon>Heterorhabditis</taxon>
    </lineage>
</organism>
<accession>A0A1I7WT89</accession>
<sequence length="71" mass="8276">MSIVDTLKKCNKVLKEVDLFHEYLLEVDMSKCLEKNEIGYMFSFIKVHESIKCVRNPQLMASFPSSNNLFT</sequence>
<evidence type="ECO:0000313" key="1">
    <source>
        <dbReference type="Proteomes" id="UP000095283"/>
    </source>
</evidence>